<evidence type="ECO:0000313" key="3">
    <source>
        <dbReference type="Proteomes" id="UP001497392"/>
    </source>
</evidence>
<dbReference type="EMBL" id="CAXHTA020000017">
    <property type="protein sequence ID" value="CAL5227846.1"/>
    <property type="molecule type" value="Genomic_DNA"/>
</dbReference>
<dbReference type="Proteomes" id="UP001497392">
    <property type="component" value="Unassembled WGS sequence"/>
</dbReference>
<name>A0ABP1GAQ4_9CHLO</name>
<reference evidence="2 3" key="1">
    <citation type="submission" date="2024-06" db="EMBL/GenBank/DDBJ databases">
        <authorList>
            <person name="Kraege A."/>
            <person name="Thomma B."/>
        </authorList>
    </citation>
    <scope>NUCLEOTIDE SEQUENCE [LARGE SCALE GENOMIC DNA]</scope>
</reference>
<feature type="compositionally biased region" description="Polar residues" evidence="1">
    <location>
        <begin position="96"/>
        <end position="130"/>
    </location>
</feature>
<organism evidence="2 3">
    <name type="scientific">Coccomyxa viridis</name>
    <dbReference type="NCBI Taxonomy" id="1274662"/>
    <lineage>
        <taxon>Eukaryota</taxon>
        <taxon>Viridiplantae</taxon>
        <taxon>Chlorophyta</taxon>
        <taxon>core chlorophytes</taxon>
        <taxon>Trebouxiophyceae</taxon>
        <taxon>Trebouxiophyceae incertae sedis</taxon>
        <taxon>Coccomyxaceae</taxon>
        <taxon>Coccomyxa</taxon>
    </lineage>
</organism>
<accession>A0ABP1GAQ4</accession>
<comment type="caution">
    <text evidence="2">The sequence shown here is derived from an EMBL/GenBank/DDBJ whole genome shotgun (WGS) entry which is preliminary data.</text>
</comment>
<protein>
    <submittedName>
        <fullName evidence="2">G10878 protein</fullName>
    </submittedName>
</protein>
<evidence type="ECO:0000256" key="1">
    <source>
        <dbReference type="SAM" id="MobiDB-lite"/>
    </source>
</evidence>
<feature type="compositionally biased region" description="Basic and acidic residues" evidence="1">
    <location>
        <begin position="57"/>
        <end position="68"/>
    </location>
</feature>
<proteinExistence type="predicted"/>
<feature type="region of interest" description="Disordered" evidence="1">
    <location>
        <begin position="23"/>
        <end position="130"/>
    </location>
</feature>
<evidence type="ECO:0000313" key="2">
    <source>
        <dbReference type="EMBL" id="CAL5227846.1"/>
    </source>
</evidence>
<keyword evidence="3" id="KW-1185">Reference proteome</keyword>
<sequence length="179" mass="19258">MADSGQLTSSITSVCALHRMMKAGASEAPEESYSTPRAYKPAGQPPPQKKLHREAKRKIEDKPDERLKSARRALSAIFTSMPCPPTPDPPKRLVHSTASTSEADAQCQEKSVSCGSTNKSLERPSPTSLTTMVQSCISAASMRTRKAVSDSRMQPRKAQSCPCKPHPLQSRGLGVAPNA</sequence>
<gene>
    <name evidence="2" type="primary">g10878</name>
    <name evidence="2" type="ORF">VP750_LOCUS9752</name>
</gene>
<feature type="region of interest" description="Disordered" evidence="1">
    <location>
        <begin position="142"/>
        <end position="179"/>
    </location>
</feature>